<dbReference type="AlphaFoldDB" id="A0AA36DYD1"/>
<keyword evidence="4" id="KW-0255">Endonuclease</keyword>
<keyword evidence="7" id="KW-0269">Exonuclease</keyword>
<dbReference type="GO" id="GO:0004519">
    <property type="term" value="F:endonuclease activity"/>
    <property type="evidence" value="ECO:0007669"/>
    <property type="project" value="UniProtKB-KW"/>
</dbReference>
<name>A0AA36DYD1_LACSI</name>
<evidence type="ECO:0000256" key="10">
    <source>
        <dbReference type="ARBA" id="ARBA00023242"/>
    </source>
</evidence>
<keyword evidence="3" id="KW-0540">Nuclease</keyword>
<feature type="domain" description="DNA repair metallo-beta-lactamase" evidence="13">
    <location>
        <begin position="220"/>
        <end position="334"/>
    </location>
</feature>
<dbReference type="EMBL" id="OX465079">
    <property type="protein sequence ID" value="CAI9275593.1"/>
    <property type="molecule type" value="Genomic_DNA"/>
</dbReference>
<dbReference type="Gene3D" id="3.60.15.10">
    <property type="entry name" value="Ribonuclease Z/Hydroxyacylglutathione hydrolase-like"/>
    <property type="match status" value="1"/>
</dbReference>
<evidence type="ECO:0000313" key="15">
    <source>
        <dbReference type="Proteomes" id="UP001177003"/>
    </source>
</evidence>
<dbReference type="Pfam" id="PF07522">
    <property type="entry name" value="DRMBL"/>
    <property type="match status" value="1"/>
</dbReference>
<evidence type="ECO:0000256" key="12">
    <source>
        <dbReference type="ARBA" id="ARBA00042677"/>
    </source>
</evidence>
<keyword evidence="6" id="KW-0378">Hydrolase</keyword>
<gene>
    <name evidence="14" type="ORF">LSALG_LOCUS15617</name>
</gene>
<evidence type="ECO:0000256" key="3">
    <source>
        <dbReference type="ARBA" id="ARBA00022722"/>
    </source>
</evidence>
<evidence type="ECO:0000256" key="9">
    <source>
        <dbReference type="ARBA" id="ARBA00023204"/>
    </source>
</evidence>
<comment type="subcellular location">
    <subcellularLocation>
        <location evidence="1">Nucleus</location>
    </subcellularLocation>
</comment>
<sequence>MERGMISVDRWAEGSQIYFLTHLHADHTAGLSSRWKKGPLFCSSITAKLFSPKFPGFDFSLLRVLEIGQWYSLSLVSLWSGLETRVEVIAIDANHCPGAVMYLFRGDFGNMLYTGDFRWEVSSKFTEMGKNMLLSALNNHKVDTLYIDNTYCNPSYSFPSREIAAQQVVNIINSYPEHDIIIGIDSLGKEDLLLYISNTLKVKIWVWPERLQTMHILGLHDNFTTKTTLTRIRAVPRYSFTIETLQGLNTMRPTIGIMPSGLPWALNKNKSSCGLSSMKTVESMGSLFLDLDTGNRYRNKTEKQHDYIYTVAYSDHSCFTEIVDFVKFICPTHMKGIVSSSSSYVDPCYHLRHIYGTSSLYGKYMAEEDRERGKGKCNSDEKLKRKRIKQYHSSLYKSRVSLLRRFKCGVKLD</sequence>
<dbReference type="GO" id="GO:0006310">
    <property type="term" value="P:DNA recombination"/>
    <property type="evidence" value="ECO:0007669"/>
    <property type="project" value="UniProtKB-KW"/>
</dbReference>
<keyword evidence="10" id="KW-0539">Nucleus</keyword>
<dbReference type="Gene3D" id="3.40.50.12650">
    <property type="match status" value="1"/>
</dbReference>
<dbReference type="InterPro" id="IPR036866">
    <property type="entry name" value="RibonucZ/Hydroxyglut_hydro"/>
</dbReference>
<dbReference type="InterPro" id="IPR011084">
    <property type="entry name" value="DRMBL"/>
</dbReference>
<keyword evidence="9" id="KW-0234">DNA repair</keyword>
<evidence type="ECO:0000256" key="7">
    <source>
        <dbReference type="ARBA" id="ARBA00022839"/>
    </source>
</evidence>
<dbReference type="GO" id="GO:0006303">
    <property type="term" value="P:double-strand break repair via nonhomologous end joining"/>
    <property type="evidence" value="ECO:0007669"/>
    <property type="project" value="TreeGrafter"/>
</dbReference>
<comment type="similarity">
    <text evidence="2">Belongs to the DNA repair metallo-beta-lactamase (DRMBL) family.</text>
</comment>
<evidence type="ECO:0000313" key="14">
    <source>
        <dbReference type="EMBL" id="CAI9275593.1"/>
    </source>
</evidence>
<evidence type="ECO:0000256" key="5">
    <source>
        <dbReference type="ARBA" id="ARBA00022763"/>
    </source>
</evidence>
<evidence type="ECO:0000256" key="6">
    <source>
        <dbReference type="ARBA" id="ARBA00022801"/>
    </source>
</evidence>
<proteinExistence type="inferred from homology"/>
<keyword evidence="8" id="KW-0233">DNA recombination</keyword>
<keyword evidence="15" id="KW-1185">Reference proteome</keyword>
<evidence type="ECO:0000256" key="11">
    <source>
        <dbReference type="ARBA" id="ARBA00039759"/>
    </source>
</evidence>
<dbReference type="GO" id="GO:0003684">
    <property type="term" value="F:damaged DNA binding"/>
    <property type="evidence" value="ECO:0007669"/>
    <property type="project" value="TreeGrafter"/>
</dbReference>
<dbReference type="GO" id="GO:0036297">
    <property type="term" value="P:interstrand cross-link repair"/>
    <property type="evidence" value="ECO:0007669"/>
    <property type="project" value="TreeGrafter"/>
</dbReference>
<evidence type="ECO:0000256" key="2">
    <source>
        <dbReference type="ARBA" id="ARBA00010304"/>
    </source>
</evidence>
<evidence type="ECO:0000259" key="13">
    <source>
        <dbReference type="Pfam" id="PF07522"/>
    </source>
</evidence>
<evidence type="ECO:0000256" key="4">
    <source>
        <dbReference type="ARBA" id="ARBA00022759"/>
    </source>
</evidence>
<dbReference type="GO" id="GO:0005634">
    <property type="term" value="C:nucleus"/>
    <property type="evidence" value="ECO:0007669"/>
    <property type="project" value="UniProtKB-SubCell"/>
</dbReference>
<reference evidence="14" key="1">
    <citation type="submission" date="2023-04" db="EMBL/GenBank/DDBJ databases">
        <authorList>
            <person name="Vijverberg K."/>
            <person name="Xiong W."/>
            <person name="Schranz E."/>
        </authorList>
    </citation>
    <scope>NUCLEOTIDE SEQUENCE</scope>
</reference>
<organism evidence="14 15">
    <name type="scientific">Lactuca saligna</name>
    <name type="common">Willowleaf lettuce</name>
    <dbReference type="NCBI Taxonomy" id="75948"/>
    <lineage>
        <taxon>Eukaryota</taxon>
        <taxon>Viridiplantae</taxon>
        <taxon>Streptophyta</taxon>
        <taxon>Embryophyta</taxon>
        <taxon>Tracheophyta</taxon>
        <taxon>Spermatophyta</taxon>
        <taxon>Magnoliopsida</taxon>
        <taxon>eudicotyledons</taxon>
        <taxon>Gunneridae</taxon>
        <taxon>Pentapetalae</taxon>
        <taxon>asterids</taxon>
        <taxon>campanulids</taxon>
        <taxon>Asterales</taxon>
        <taxon>Asteraceae</taxon>
        <taxon>Cichorioideae</taxon>
        <taxon>Cichorieae</taxon>
        <taxon>Lactucinae</taxon>
        <taxon>Lactuca</taxon>
    </lineage>
</organism>
<evidence type="ECO:0000256" key="8">
    <source>
        <dbReference type="ARBA" id="ARBA00023172"/>
    </source>
</evidence>
<dbReference type="Proteomes" id="UP001177003">
    <property type="component" value="Chromosome 3"/>
</dbReference>
<dbReference type="PANTHER" id="PTHR23240:SF8">
    <property type="entry name" value="PROTEIN ARTEMIS"/>
    <property type="match status" value="1"/>
</dbReference>
<dbReference type="PANTHER" id="PTHR23240">
    <property type="entry name" value="DNA CROSS-LINK REPAIR PROTEIN PSO2/SNM1-RELATED"/>
    <property type="match status" value="1"/>
</dbReference>
<dbReference type="SUPFAM" id="SSF56281">
    <property type="entry name" value="Metallo-hydrolase/oxidoreductase"/>
    <property type="match status" value="1"/>
</dbReference>
<dbReference type="GO" id="GO:0035312">
    <property type="term" value="F:5'-3' DNA exonuclease activity"/>
    <property type="evidence" value="ECO:0007669"/>
    <property type="project" value="TreeGrafter"/>
</dbReference>
<keyword evidence="5" id="KW-0227">DNA damage</keyword>
<accession>A0AA36DYD1</accession>
<protein>
    <recommendedName>
        <fullName evidence="11">Protein artemis</fullName>
    </recommendedName>
    <alternativeName>
        <fullName evidence="12">DNA cross-link repair 1C protein</fullName>
    </alternativeName>
</protein>
<evidence type="ECO:0000256" key="1">
    <source>
        <dbReference type="ARBA" id="ARBA00004123"/>
    </source>
</evidence>